<evidence type="ECO:0000313" key="2">
    <source>
        <dbReference type="Proteomes" id="UP000035722"/>
    </source>
</evidence>
<comment type="caution">
    <text evidence="1">The sequence shown here is derived from an EMBL/GenBank/DDBJ whole genome shotgun (WGS) entry which is preliminary data.</text>
</comment>
<name>A0A024H200_9MICC</name>
<sequence length="151" mass="15979">MLSRIKKGENMKLVLGITAAAAILVGGAIGIQAAHSNTETPVTRTPVPDRPIGGYEGWWNSTPISGSTEGLPQETVAVNTRTGKIIDAFNRAKNSTLISDVAYDLVPDPEWPADSIVIIDATSGLVIEDFRIDERGIPLDESGRPIDADAG</sequence>
<dbReference type="STRING" id="861266.ARTSIC4J27_1852"/>
<evidence type="ECO:0000313" key="1">
    <source>
        <dbReference type="EMBL" id="CCQ45892.1"/>
    </source>
</evidence>
<dbReference type="AlphaFoldDB" id="A0A024H200"/>
<dbReference type="Proteomes" id="UP000035722">
    <property type="component" value="Unassembled WGS sequence"/>
</dbReference>
<reference evidence="2" key="1">
    <citation type="journal article" date="2014" name="Genome Announc.">
        <title>Genome Sequence of Arthrobacter siccitolerans 4J27, a Xeroprotectant-Producing Desiccation-Tolerant Microorganism.</title>
        <authorList>
            <person name="Manzanera M."/>
            <person name="Santa-Cruz-Calvo L."/>
            <person name="Vilchez J.I."/>
            <person name="Garcia-Fontana C."/>
            <person name="Silva-Castro G.A."/>
            <person name="Calvo C."/>
            <person name="Gonzalez-Lopez J."/>
        </authorList>
    </citation>
    <scope>NUCLEOTIDE SEQUENCE [LARGE SCALE GENOMIC DNA]</scope>
    <source>
        <strain evidence="2">4J27</strain>
    </source>
</reference>
<accession>A0A024H200</accession>
<protein>
    <submittedName>
        <fullName evidence="1">Uncharacterized protein</fullName>
    </submittedName>
</protein>
<dbReference type="EMBL" id="CAQI01000041">
    <property type="protein sequence ID" value="CCQ45892.1"/>
    <property type="molecule type" value="Genomic_DNA"/>
</dbReference>
<keyword evidence="2" id="KW-1185">Reference proteome</keyword>
<gene>
    <name evidence="1" type="ORF">ARTSIC4J27_1852</name>
</gene>
<proteinExistence type="predicted"/>
<organism evidence="1 2">
    <name type="scientific">Pseudarthrobacter siccitolerans</name>
    <dbReference type="NCBI Taxonomy" id="861266"/>
    <lineage>
        <taxon>Bacteria</taxon>
        <taxon>Bacillati</taxon>
        <taxon>Actinomycetota</taxon>
        <taxon>Actinomycetes</taxon>
        <taxon>Micrococcales</taxon>
        <taxon>Micrococcaceae</taxon>
        <taxon>Pseudarthrobacter</taxon>
    </lineage>
</organism>